<organism evidence="4 5">
    <name type="scientific">Pseudomonas chlororaphis</name>
    <dbReference type="NCBI Taxonomy" id="587753"/>
    <lineage>
        <taxon>Bacteria</taxon>
        <taxon>Pseudomonadati</taxon>
        <taxon>Pseudomonadota</taxon>
        <taxon>Gammaproteobacteria</taxon>
        <taxon>Pseudomonadales</taxon>
        <taxon>Pseudomonadaceae</taxon>
        <taxon>Pseudomonas</taxon>
    </lineage>
</organism>
<gene>
    <name evidence="4" type="ORF">BTN82_07370</name>
</gene>
<feature type="domain" description="FimV N-terminal" evidence="3">
    <location>
        <begin position="38"/>
        <end position="144"/>
    </location>
</feature>
<feature type="region of interest" description="Disordered" evidence="1">
    <location>
        <begin position="232"/>
        <end position="261"/>
    </location>
</feature>
<keyword evidence="2" id="KW-0812">Transmembrane</keyword>
<feature type="region of interest" description="Disordered" evidence="1">
    <location>
        <begin position="320"/>
        <end position="343"/>
    </location>
</feature>
<dbReference type="AlphaFoldDB" id="A0A1Q8ESQ7"/>
<dbReference type="Pfam" id="PF25800">
    <property type="entry name" value="FimV_N"/>
    <property type="match status" value="1"/>
</dbReference>
<keyword evidence="2" id="KW-0472">Membrane</keyword>
<protein>
    <submittedName>
        <fullName evidence="4">Peptidoglycan-binding protein LysM</fullName>
    </submittedName>
</protein>
<name>A0A1Q8ESQ7_9PSED</name>
<dbReference type="NCBIfam" id="TIGR01167">
    <property type="entry name" value="LPXTG_anchor"/>
    <property type="match status" value="1"/>
</dbReference>
<reference evidence="4 5" key="1">
    <citation type="submission" date="2016-12" db="EMBL/GenBank/DDBJ databases">
        <authorList>
            <person name="Song W.-J."/>
            <person name="Kurnit D.M."/>
        </authorList>
    </citation>
    <scope>NUCLEOTIDE SEQUENCE [LARGE SCALE GENOMIC DNA]</scope>
    <source>
        <strain evidence="4 5">PCL1601</strain>
    </source>
</reference>
<dbReference type="Proteomes" id="UP000185578">
    <property type="component" value="Unassembled WGS sequence"/>
</dbReference>
<feature type="transmembrane region" description="Helical" evidence="2">
    <location>
        <begin position="263"/>
        <end position="281"/>
    </location>
</feature>
<dbReference type="EMBL" id="MSCT01000008">
    <property type="protein sequence ID" value="OLF54818.1"/>
    <property type="molecule type" value="Genomic_DNA"/>
</dbReference>
<evidence type="ECO:0000259" key="3">
    <source>
        <dbReference type="Pfam" id="PF25800"/>
    </source>
</evidence>
<dbReference type="OrthoDB" id="5298707at2"/>
<keyword evidence="2" id="KW-1133">Transmembrane helix</keyword>
<dbReference type="InterPro" id="IPR057840">
    <property type="entry name" value="FimV_N"/>
</dbReference>
<evidence type="ECO:0000256" key="2">
    <source>
        <dbReference type="SAM" id="Phobius"/>
    </source>
</evidence>
<evidence type="ECO:0000256" key="1">
    <source>
        <dbReference type="SAM" id="MobiDB-lite"/>
    </source>
</evidence>
<sequence length="409" mass="43737">MFQSLLAVARRPVRLPRIGTARPMLLLAILYAPLASAVGLGEITVHSALNQPLEAQIALVQAQGLGEGELTVSLATASEFKQAGLERLPFLDDLRFTPILRGEHSVIRVASSKPVNEPFLDFLLQVNQANGRQLREYTLLIDPPGSPEIVPAPAPISEVASAEPATVTQAPPPAARAVDLAAEKLAQALRTNQQLQSQAQELQDKLQVRDEQLARQQQQLAELQRQLSELRNTPAEQPASAAPVAVRPSQPAEPAPQTEGSNSGLLVAAVLLAALLVLLVMRRRRQAATLVGTPGTAPIRPDRQPSPPLASAVAPVAVQEPLSSTPPMAPAPSAPVVGERQAERESSIDVDWDLIAPDELDRAAQAPTVEPVPFNADAITWRLEEVDAPDATPKAEADAQAQKVWPRLR</sequence>
<feature type="region of interest" description="Disordered" evidence="1">
    <location>
        <begin position="292"/>
        <end position="311"/>
    </location>
</feature>
<accession>A0A1Q8ESQ7</accession>
<comment type="caution">
    <text evidence="4">The sequence shown here is derived from an EMBL/GenBank/DDBJ whole genome shotgun (WGS) entry which is preliminary data.</text>
</comment>
<evidence type="ECO:0000313" key="4">
    <source>
        <dbReference type="EMBL" id="OLF54818.1"/>
    </source>
</evidence>
<feature type="compositionally biased region" description="Low complexity" evidence="1">
    <location>
        <begin position="232"/>
        <end position="252"/>
    </location>
</feature>
<proteinExistence type="predicted"/>
<evidence type="ECO:0000313" key="5">
    <source>
        <dbReference type="Proteomes" id="UP000185578"/>
    </source>
</evidence>
<feature type="region of interest" description="Disordered" evidence="1">
    <location>
        <begin position="387"/>
        <end position="409"/>
    </location>
</feature>